<evidence type="ECO:0000259" key="5">
    <source>
        <dbReference type="SMART" id="SM00478"/>
    </source>
</evidence>
<keyword evidence="6" id="KW-0378">Hydrolase</keyword>
<dbReference type="EMBL" id="BMCP01000004">
    <property type="protein sequence ID" value="GGE51293.1"/>
    <property type="molecule type" value="Genomic_DNA"/>
</dbReference>
<keyword evidence="6" id="KW-0326">Glycosidase</keyword>
<evidence type="ECO:0000256" key="1">
    <source>
        <dbReference type="ARBA" id="ARBA00000086"/>
    </source>
</evidence>
<dbReference type="CDD" id="cd00056">
    <property type="entry name" value="ENDO3c"/>
    <property type="match status" value="1"/>
</dbReference>
<gene>
    <name evidence="6" type="ORF">GCM10007276_30460</name>
</gene>
<dbReference type="GO" id="GO:0032131">
    <property type="term" value="F:alkylated DNA binding"/>
    <property type="evidence" value="ECO:0007669"/>
    <property type="project" value="TreeGrafter"/>
</dbReference>
<feature type="domain" description="HhH-GPD" evidence="5">
    <location>
        <begin position="40"/>
        <end position="192"/>
    </location>
</feature>
<dbReference type="GO" id="GO:0032993">
    <property type="term" value="C:protein-DNA complex"/>
    <property type="evidence" value="ECO:0007669"/>
    <property type="project" value="TreeGrafter"/>
</dbReference>
<evidence type="ECO:0000256" key="2">
    <source>
        <dbReference type="ARBA" id="ARBA00012000"/>
    </source>
</evidence>
<keyword evidence="3" id="KW-0227">DNA damage</keyword>
<dbReference type="SUPFAM" id="SSF48150">
    <property type="entry name" value="DNA-glycosylase"/>
    <property type="match status" value="1"/>
</dbReference>
<dbReference type="GO" id="GO:0008725">
    <property type="term" value="F:DNA-3-methyladenine glycosylase activity"/>
    <property type="evidence" value="ECO:0007669"/>
    <property type="project" value="TreeGrafter"/>
</dbReference>
<dbReference type="Gene3D" id="1.10.1670.40">
    <property type="match status" value="1"/>
</dbReference>
<accession>A0A8J2YLR8</accession>
<dbReference type="Gene3D" id="1.10.340.30">
    <property type="entry name" value="Hypothetical protein, domain 2"/>
    <property type="match status" value="1"/>
</dbReference>
<organism evidence="6 7">
    <name type="scientific">Agaricicola taiwanensis</name>
    <dbReference type="NCBI Taxonomy" id="591372"/>
    <lineage>
        <taxon>Bacteria</taxon>
        <taxon>Pseudomonadati</taxon>
        <taxon>Pseudomonadota</taxon>
        <taxon>Alphaproteobacteria</taxon>
        <taxon>Rhodobacterales</taxon>
        <taxon>Paracoccaceae</taxon>
        <taxon>Agaricicola</taxon>
    </lineage>
</organism>
<evidence type="ECO:0000256" key="4">
    <source>
        <dbReference type="ARBA" id="ARBA00023204"/>
    </source>
</evidence>
<protein>
    <recommendedName>
        <fullName evidence="2">DNA-3-methyladenine glycosylase II</fullName>
        <ecNumber evidence="2">3.2.2.21</ecNumber>
    </recommendedName>
</protein>
<keyword evidence="4" id="KW-0234">DNA repair</keyword>
<reference evidence="6" key="1">
    <citation type="journal article" date="2014" name="Int. J. Syst. Evol. Microbiol.">
        <title>Complete genome sequence of Corynebacterium casei LMG S-19264T (=DSM 44701T), isolated from a smear-ripened cheese.</title>
        <authorList>
            <consortium name="US DOE Joint Genome Institute (JGI-PGF)"/>
            <person name="Walter F."/>
            <person name="Albersmeier A."/>
            <person name="Kalinowski J."/>
            <person name="Ruckert C."/>
        </authorList>
    </citation>
    <scope>NUCLEOTIDE SEQUENCE</scope>
    <source>
        <strain evidence="6">CCM 7684</strain>
    </source>
</reference>
<comment type="catalytic activity">
    <reaction evidence="1">
        <text>Hydrolysis of alkylated DNA, releasing 3-methyladenine, 3-methylguanine, 7-methylguanine and 7-methyladenine.</text>
        <dbReference type="EC" id="3.2.2.21"/>
    </reaction>
</comment>
<comment type="caution">
    <text evidence="6">The sequence shown here is derived from an EMBL/GenBank/DDBJ whole genome shotgun (WGS) entry which is preliminary data.</text>
</comment>
<evidence type="ECO:0000313" key="7">
    <source>
        <dbReference type="Proteomes" id="UP000602745"/>
    </source>
</evidence>
<dbReference type="PANTHER" id="PTHR43003:SF13">
    <property type="entry name" value="DNA-3-METHYLADENINE GLYCOSYLASE 2"/>
    <property type="match status" value="1"/>
</dbReference>
<dbReference type="AlphaFoldDB" id="A0A8J2YLR8"/>
<dbReference type="Pfam" id="PF00730">
    <property type="entry name" value="HhH-GPD"/>
    <property type="match status" value="1"/>
</dbReference>
<name>A0A8J2YLR8_9RHOB</name>
<dbReference type="Proteomes" id="UP000602745">
    <property type="component" value="Unassembled WGS sequence"/>
</dbReference>
<dbReference type="GO" id="GO:0005737">
    <property type="term" value="C:cytoplasm"/>
    <property type="evidence" value="ECO:0007669"/>
    <property type="project" value="TreeGrafter"/>
</dbReference>
<dbReference type="InterPro" id="IPR051912">
    <property type="entry name" value="Alkylbase_DNA_Glycosylase/TA"/>
</dbReference>
<sequence>MPLAALISLDPALAPLAVAAGELPDRRIARGYAGLAWVIIGQQISVAAARAIHARCETALSAITAEAVAGADDMTLKAAGLSGPKIRALRSVAEAVTSGALDLAGLAELEADEAIARMVAVKGIGPWTAEVYLLFALEHPDVFPAGDLALQEAARIGFGLEARPSPKALRERAEVWRPYRGLAARLLWAYYRVAKQGRDATPV</sequence>
<dbReference type="GO" id="GO:0006285">
    <property type="term" value="P:base-excision repair, AP site formation"/>
    <property type="evidence" value="ECO:0007669"/>
    <property type="project" value="TreeGrafter"/>
</dbReference>
<dbReference type="GO" id="GO:0006307">
    <property type="term" value="P:DNA alkylation repair"/>
    <property type="evidence" value="ECO:0007669"/>
    <property type="project" value="TreeGrafter"/>
</dbReference>
<dbReference type="PANTHER" id="PTHR43003">
    <property type="entry name" value="DNA-3-METHYLADENINE GLYCOSYLASE"/>
    <property type="match status" value="1"/>
</dbReference>
<proteinExistence type="predicted"/>
<dbReference type="GO" id="GO:0043916">
    <property type="term" value="F:DNA-7-methylguanine glycosylase activity"/>
    <property type="evidence" value="ECO:0007669"/>
    <property type="project" value="TreeGrafter"/>
</dbReference>
<dbReference type="RefSeq" id="WP_229729509.1">
    <property type="nucleotide sequence ID" value="NZ_BMCP01000004.1"/>
</dbReference>
<dbReference type="SMART" id="SM00478">
    <property type="entry name" value="ENDO3c"/>
    <property type="match status" value="1"/>
</dbReference>
<reference evidence="6" key="2">
    <citation type="submission" date="2020-09" db="EMBL/GenBank/DDBJ databases">
        <authorList>
            <person name="Sun Q."/>
            <person name="Sedlacek I."/>
        </authorList>
    </citation>
    <scope>NUCLEOTIDE SEQUENCE</scope>
    <source>
        <strain evidence="6">CCM 7684</strain>
    </source>
</reference>
<keyword evidence="7" id="KW-1185">Reference proteome</keyword>
<dbReference type="InterPro" id="IPR011257">
    <property type="entry name" value="DNA_glycosylase"/>
</dbReference>
<evidence type="ECO:0000313" key="6">
    <source>
        <dbReference type="EMBL" id="GGE51293.1"/>
    </source>
</evidence>
<dbReference type="EC" id="3.2.2.21" evidence="2"/>
<dbReference type="InterPro" id="IPR003265">
    <property type="entry name" value="HhH-GPD_domain"/>
</dbReference>
<evidence type="ECO:0000256" key="3">
    <source>
        <dbReference type="ARBA" id="ARBA00022763"/>
    </source>
</evidence>